<keyword evidence="4" id="KW-0274">FAD</keyword>
<keyword evidence="5" id="KW-0521">NADP</keyword>
<dbReference type="Proteomes" id="UP001501161">
    <property type="component" value="Unassembled WGS sequence"/>
</dbReference>
<comment type="similarity">
    <text evidence="2">Belongs to the FAD-binding monooxygenase family.</text>
</comment>
<name>A0ABN2WZ33_9ACTN</name>
<evidence type="ECO:0000256" key="4">
    <source>
        <dbReference type="ARBA" id="ARBA00022827"/>
    </source>
</evidence>
<keyword evidence="9" id="KW-1185">Reference proteome</keyword>
<dbReference type="PRINTS" id="PR00411">
    <property type="entry name" value="PNDRDTASEI"/>
</dbReference>
<accession>A0ABN2WZ33</accession>
<dbReference type="RefSeq" id="WP_269210243.1">
    <property type="nucleotide sequence ID" value="NZ_BAAAMQ010000008.1"/>
</dbReference>
<dbReference type="SUPFAM" id="SSF51905">
    <property type="entry name" value="FAD/NAD(P)-binding domain"/>
    <property type="match status" value="2"/>
</dbReference>
<keyword evidence="3" id="KW-0285">Flavoprotein</keyword>
<comment type="caution">
    <text evidence="8">The sequence shown here is derived from an EMBL/GenBank/DDBJ whole genome shotgun (WGS) entry which is preliminary data.</text>
</comment>
<dbReference type="PANTHER" id="PTHR43098:SF4">
    <property type="entry name" value="BLR3857 PROTEIN"/>
    <property type="match status" value="1"/>
</dbReference>
<evidence type="ECO:0000256" key="2">
    <source>
        <dbReference type="ARBA" id="ARBA00010139"/>
    </source>
</evidence>
<evidence type="ECO:0000256" key="3">
    <source>
        <dbReference type="ARBA" id="ARBA00022630"/>
    </source>
</evidence>
<keyword evidence="6" id="KW-0560">Oxidoreductase</keyword>
<organism evidence="8 9">
    <name type="scientific">Nocardioides furvisabuli</name>
    <dbReference type="NCBI Taxonomy" id="375542"/>
    <lineage>
        <taxon>Bacteria</taxon>
        <taxon>Bacillati</taxon>
        <taxon>Actinomycetota</taxon>
        <taxon>Actinomycetes</taxon>
        <taxon>Propionibacteriales</taxon>
        <taxon>Nocardioidaceae</taxon>
        <taxon>Nocardioides</taxon>
    </lineage>
</organism>
<evidence type="ECO:0000256" key="6">
    <source>
        <dbReference type="ARBA" id="ARBA00023002"/>
    </source>
</evidence>
<dbReference type="InterPro" id="IPR050775">
    <property type="entry name" value="FAD-binding_Monooxygenases"/>
</dbReference>
<dbReference type="Pfam" id="PF13450">
    <property type="entry name" value="NAD_binding_8"/>
    <property type="match status" value="1"/>
</dbReference>
<gene>
    <name evidence="8" type="ORF">GCM10009726_09890</name>
</gene>
<evidence type="ECO:0000256" key="7">
    <source>
        <dbReference type="ARBA" id="ARBA00023033"/>
    </source>
</evidence>
<dbReference type="EMBL" id="BAAAMQ010000008">
    <property type="protein sequence ID" value="GAA2100083.1"/>
    <property type="molecule type" value="Genomic_DNA"/>
</dbReference>
<dbReference type="Gene3D" id="3.50.50.60">
    <property type="entry name" value="FAD/NAD(P)-binding domain"/>
    <property type="match status" value="2"/>
</dbReference>
<evidence type="ECO:0000256" key="5">
    <source>
        <dbReference type="ARBA" id="ARBA00022857"/>
    </source>
</evidence>
<proteinExistence type="inferred from homology"/>
<dbReference type="InterPro" id="IPR036188">
    <property type="entry name" value="FAD/NAD-bd_sf"/>
</dbReference>
<evidence type="ECO:0000313" key="9">
    <source>
        <dbReference type="Proteomes" id="UP001501161"/>
    </source>
</evidence>
<sequence length="614" mass="68453">MTVRLPVSGTPVRVDFDPDQTRRRFAEQRDKRLKREPLGQFQGLSDVLELEYVDRFADPVVRDALIEDVEVAILGGGFGGLCAGARLTEQGVTDFRIIEHGGDFGGTWYWNRYPGVQCDVESHIYMPLLDETGYVPSKRYADGDEIFEHAQRIGRHFDLYRTALFQTTVIATEWQADVARWEVRTDRGDVIRARFLLRSNGPLSKPQVPRLPGINDFRGKIFHTSRWDYDYTGGDQHGGLENLRDKRVAIVGTGATAIQAVPYLAEYAKELLVVQRTPSTVGVRANKPTDPAWAADLEPGWQADRIHNFNNVVNGHDPDENFVGDFWTEVFPNATGRKLVDVPPASLPLEDQMALAEIADMNATHAIHDRINGIVEDPNTAEGLKPWYGFLCKRPVFNDEYYPAFNRPTVKLVSAPGGIEGITGTGLVVDGTAYDVDLIIFATGFETGSSTSSRYGYDIIGRDGLSLADHFADGTKTLHGQFTHGFPNFLELGLSQNAYLVNYTYMLDRKAHHAARIIAHALDHGVSTIEPVLEAQDAWVETVRAAAQPHLHYVSTCTPGYYSGQGDISRAFFTDVYRISEVDYWNMIDRWWAAGTFEGLTLHTPATANLAARP</sequence>
<reference evidence="8 9" key="1">
    <citation type="journal article" date="2019" name="Int. J. Syst. Evol. Microbiol.">
        <title>The Global Catalogue of Microorganisms (GCM) 10K type strain sequencing project: providing services to taxonomists for standard genome sequencing and annotation.</title>
        <authorList>
            <consortium name="The Broad Institute Genomics Platform"/>
            <consortium name="The Broad Institute Genome Sequencing Center for Infectious Disease"/>
            <person name="Wu L."/>
            <person name="Ma J."/>
        </authorList>
    </citation>
    <scope>NUCLEOTIDE SEQUENCE [LARGE SCALE GENOMIC DNA]</scope>
    <source>
        <strain evidence="8 9">JCM 13813</strain>
    </source>
</reference>
<evidence type="ECO:0000313" key="8">
    <source>
        <dbReference type="EMBL" id="GAA2100083.1"/>
    </source>
</evidence>
<keyword evidence="7" id="KW-0503">Monooxygenase</keyword>
<dbReference type="PANTHER" id="PTHR43098">
    <property type="entry name" value="L-ORNITHINE N(5)-MONOOXYGENASE-RELATED"/>
    <property type="match status" value="1"/>
</dbReference>
<comment type="cofactor">
    <cofactor evidence="1">
        <name>FAD</name>
        <dbReference type="ChEBI" id="CHEBI:57692"/>
    </cofactor>
</comment>
<evidence type="ECO:0000256" key="1">
    <source>
        <dbReference type="ARBA" id="ARBA00001974"/>
    </source>
</evidence>
<protein>
    <submittedName>
        <fullName evidence="8">NAD(P)/FAD-dependent oxidoreductase</fullName>
    </submittedName>
</protein>